<name>A0ABD6DQA1_9EURY</name>
<dbReference type="Gene3D" id="1.10.246.90">
    <property type="entry name" value="Nop domain"/>
    <property type="match status" value="1"/>
</dbReference>
<feature type="coiled-coil region" evidence="1">
    <location>
        <begin position="81"/>
        <end position="108"/>
    </location>
</feature>
<keyword evidence="1" id="KW-0175">Coiled coil</keyword>
<dbReference type="Gene3D" id="1.10.287.660">
    <property type="entry name" value="Helix hairpin bin"/>
    <property type="match status" value="1"/>
</dbReference>
<dbReference type="SUPFAM" id="SSF89124">
    <property type="entry name" value="Nop domain"/>
    <property type="match status" value="1"/>
</dbReference>
<dbReference type="InterPro" id="IPR045056">
    <property type="entry name" value="Nop56/Nop58"/>
</dbReference>
<evidence type="ECO:0000313" key="5">
    <source>
        <dbReference type="Proteomes" id="UP001597092"/>
    </source>
</evidence>
<dbReference type="InterPro" id="IPR036070">
    <property type="entry name" value="Nop_dom_sf"/>
</dbReference>
<sequence length="294" mass="31699">MSGSNPEHTGWFTDLDPGDLDAAATAISEGEADRPQNWPEQAIRSGFATDEDDYYDALHEATVHATREAVTARETSSDTQLRHSIRAMDDAERTANELAERLAEWAGSLAEDSGRDGVDRSTENLGGVDGARAVAEWTPQSPAEERVVSLAERIVDLDDERAELRSFVESHAPEVAPNLAAMAGPVLAARLLSLAGGLESLAKKPAGTVQVLGAEDALFAHLRGRGSSPKHGVIFTHEYVRGTHPENRGSAARALAGKLAIAARIDHYSGEYKQSVHDDLDERMTTIREREVGE</sequence>
<dbReference type="InterPro" id="IPR002687">
    <property type="entry name" value="Nop_dom"/>
</dbReference>
<evidence type="ECO:0000313" key="4">
    <source>
        <dbReference type="EMBL" id="MFD1684349.1"/>
    </source>
</evidence>
<dbReference type="Proteomes" id="UP001597092">
    <property type="component" value="Unassembled WGS sequence"/>
</dbReference>
<comment type="caution">
    <text evidence="4">The sequence shown here is derived from an EMBL/GenBank/DDBJ whole genome shotgun (WGS) entry which is preliminary data.</text>
</comment>
<dbReference type="PROSITE" id="PS51358">
    <property type="entry name" value="NOP"/>
    <property type="match status" value="1"/>
</dbReference>
<reference evidence="4 5" key="1">
    <citation type="journal article" date="2019" name="Int. J. Syst. Evol. Microbiol.">
        <title>The Global Catalogue of Microorganisms (GCM) 10K type strain sequencing project: providing services to taxonomists for standard genome sequencing and annotation.</title>
        <authorList>
            <consortium name="The Broad Institute Genomics Platform"/>
            <consortium name="The Broad Institute Genome Sequencing Center for Infectious Disease"/>
            <person name="Wu L."/>
            <person name="Ma J."/>
        </authorList>
    </citation>
    <scope>NUCLEOTIDE SEQUENCE [LARGE SCALE GENOMIC DNA]</scope>
    <source>
        <strain evidence="4 5">CGMCC 1.10387</strain>
    </source>
</reference>
<dbReference type="RefSeq" id="WP_256308164.1">
    <property type="nucleotide sequence ID" value="NZ_JANHAW010000002.1"/>
</dbReference>
<dbReference type="PANTHER" id="PTHR10894">
    <property type="entry name" value="NUCLEOLAR PROTEIN 5 NUCLEOLAR PROTEIN NOP5 NOP58"/>
    <property type="match status" value="1"/>
</dbReference>
<dbReference type="InterPro" id="IPR042239">
    <property type="entry name" value="Nop_C"/>
</dbReference>
<organism evidence="4 5">
    <name type="scientific">Halobellus litoreus</name>
    <dbReference type="NCBI Taxonomy" id="755310"/>
    <lineage>
        <taxon>Archaea</taxon>
        <taxon>Methanobacteriati</taxon>
        <taxon>Methanobacteriota</taxon>
        <taxon>Stenosarchaea group</taxon>
        <taxon>Halobacteria</taxon>
        <taxon>Halobacteriales</taxon>
        <taxon>Haloferacaceae</taxon>
        <taxon>Halobellus</taxon>
    </lineage>
</organism>
<feature type="region of interest" description="Disordered" evidence="2">
    <location>
        <begin position="1"/>
        <end position="22"/>
    </location>
</feature>
<dbReference type="EMBL" id="JBHUDP010000001">
    <property type="protein sequence ID" value="MFD1684349.1"/>
    <property type="molecule type" value="Genomic_DNA"/>
</dbReference>
<evidence type="ECO:0000256" key="2">
    <source>
        <dbReference type="SAM" id="MobiDB-lite"/>
    </source>
</evidence>
<feature type="domain" description="Nop" evidence="3">
    <location>
        <begin position="175"/>
        <end position="289"/>
    </location>
</feature>
<evidence type="ECO:0000259" key="3">
    <source>
        <dbReference type="PROSITE" id="PS51358"/>
    </source>
</evidence>
<proteinExistence type="predicted"/>
<accession>A0ABD6DQA1</accession>
<dbReference type="PANTHER" id="PTHR10894:SF0">
    <property type="entry name" value="NUCLEOLAR PROTEIN 56"/>
    <property type="match status" value="1"/>
</dbReference>
<protein>
    <submittedName>
        <fullName evidence="4">NOP5/NOP56 family protein</fullName>
    </submittedName>
</protein>
<keyword evidence="5" id="KW-1185">Reference proteome</keyword>
<dbReference type="Pfam" id="PF01798">
    <property type="entry name" value="Nop"/>
    <property type="match status" value="1"/>
</dbReference>
<evidence type="ECO:0000256" key="1">
    <source>
        <dbReference type="SAM" id="Coils"/>
    </source>
</evidence>
<gene>
    <name evidence="4" type="ORF">ACFSAS_01850</name>
</gene>
<dbReference type="InterPro" id="IPR029012">
    <property type="entry name" value="Helix_hairpin_bin_sf"/>
</dbReference>
<dbReference type="AlphaFoldDB" id="A0ABD6DQA1"/>